<proteinExistence type="predicted"/>
<evidence type="ECO:0008006" key="4">
    <source>
        <dbReference type="Google" id="ProtNLM"/>
    </source>
</evidence>
<feature type="coiled-coil region" evidence="1">
    <location>
        <begin position="149"/>
        <end position="261"/>
    </location>
</feature>
<dbReference type="OrthoDB" id="1921280at2759"/>
<dbReference type="PANTHER" id="PTHR35992">
    <property type="entry name" value="CYTOMATRIX PROTEIN-LIKE PROTEIN"/>
    <property type="match status" value="1"/>
</dbReference>
<dbReference type="PANTHER" id="PTHR35992:SF1">
    <property type="entry name" value="CYTOMATRIX PROTEIN-LIKE PROTEIN"/>
    <property type="match status" value="1"/>
</dbReference>
<dbReference type="Proteomes" id="UP000886885">
    <property type="component" value="Chromosome 2D"/>
</dbReference>
<feature type="coiled-coil region" evidence="1">
    <location>
        <begin position="28"/>
        <end position="55"/>
    </location>
</feature>
<organism evidence="2 3">
    <name type="scientific">Populus tomentosa</name>
    <name type="common">Chinese white poplar</name>
    <dbReference type="NCBI Taxonomy" id="118781"/>
    <lineage>
        <taxon>Eukaryota</taxon>
        <taxon>Viridiplantae</taxon>
        <taxon>Streptophyta</taxon>
        <taxon>Embryophyta</taxon>
        <taxon>Tracheophyta</taxon>
        <taxon>Spermatophyta</taxon>
        <taxon>Magnoliopsida</taxon>
        <taxon>eudicotyledons</taxon>
        <taxon>Gunneridae</taxon>
        <taxon>Pentapetalae</taxon>
        <taxon>rosids</taxon>
        <taxon>fabids</taxon>
        <taxon>Malpighiales</taxon>
        <taxon>Salicaceae</taxon>
        <taxon>Saliceae</taxon>
        <taxon>Populus</taxon>
    </lineage>
</organism>
<accession>A0A8X8A8H3</accession>
<keyword evidence="1" id="KW-0175">Coiled coil</keyword>
<name>A0A8X8A8H3_POPTO</name>
<evidence type="ECO:0000256" key="1">
    <source>
        <dbReference type="SAM" id="Coils"/>
    </source>
</evidence>
<reference evidence="2" key="1">
    <citation type="journal article" date="2020" name="bioRxiv">
        <title>Hybrid origin of Populus tomentosa Carr. identified through genome sequencing and phylogenomic analysis.</title>
        <authorList>
            <person name="An X."/>
            <person name="Gao K."/>
            <person name="Chen Z."/>
            <person name="Li J."/>
            <person name="Yang X."/>
            <person name="Yang X."/>
            <person name="Zhou J."/>
            <person name="Guo T."/>
            <person name="Zhao T."/>
            <person name="Huang S."/>
            <person name="Miao D."/>
            <person name="Khan W.U."/>
            <person name="Rao P."/>
            <person name="Ye M."/>
            <person name="Lei B."/>
            <person name="Liao W."/>
            <person name="Wang J."/>
            <person name="Ji L."/>
            <person name="Li Y."/>
            <person name="Guo B."/>
            <person name="Mustafa N.S."/>
            <person name="Li S."/>
            <person name="Yun Q."/>
            <person name="Keller S.R."/>
            <person name="Mao J."/>
            <person name="Zhang R."/>
            <person name="Strauss S.H."/>
        </authorList>
    </citation>
    <scope>NUCLEOTIDE SEQUENCE</scope>
    <source>
        <strain evidence="2">GM15</strain>
        <tissue evidence="2">Leaf</tissue>
    </source>
</reference>
<dbReference type="AlphaFoldDB" id="A0A8X8A8H3"/>
<dbReference type="EMBL" id="JAAWWB010000004">
    <property type="protein sequence ID" value="KAG6783689.1"/>
    <property type="molecule type" value="Genomic_DNA"/>
</dbReference>
<gene>
    <name evidence="2" type="ORF">POTOM_009355</name>
</gene>
<sequence length="361" mass="41163">MGTSKRTQVVTSDREKWDKVFGGLVKLLKNQQEQLETLLKERKILEDRIKTQNERWVSDIRLYDDHILQASLFFCIKGGLVEKDMACLLEAAKGNLMLGLKQREVSLHELKLEQTEDELADFRALFGYLSQSLKENSEETAIGKGPGHSDLKSGEAKKLEAEIERLKLENEKLVFEKNSEVSALLKGKNFVRNQYDILESNLTNKLRIKEAEVEKANEKIAQVLATAELLQSSNDEKDEIIQRLNTKVVKMEADTKKWKEETSKLSRELELLRKLRTAQITPVMKPCSAPVRTFTLGVKSCGRDFNLVDRKVLQSAVPSKDAEKRSRSLKKKRMDVSVFEAPRLFSSSFKIPKVKVPSTPV</sequence>
<evidence type="ECO:0000313" key="2">
    <source>
        <dbReference type="EMBL" id="KAG6783689.1"/>
    </source>
</evidence>
<protein>
    <recommendedName>
        <fullName evidence="4">Cytomatrix family protein</fullName>
    </recommendedName>
</protein>
<comment type="caution">
    <text evidence="2">The sequence shown here is derived from an EMBL/GenBank/DDBJ whole genome shotgun (WGS) entry which is preliminary data.</text>
</comment>
<evidence type="ECO:0000313" key="3">
    <source>
        <dbReference type="Proteomes" id="UP000886885"/>
    </source>
</evidence>
<keyword evidence="3" id="KW-1185">Reference proteome</keyword>